<dbReference type="PANTHER" id="PTHR32071:SF113">
    <property type="entry name" value="ALGINATE BIOSYNTHESIS TRANSCRIPTIONAL REGULATORY PROTEIN ALGB"/>
    <property type="match status" value="1"/>
</dbReference>
<evidence type="ECO:0000256" key="3">
    <source>
        <dbReference type="ARBA" id="ARBA00023015"/>
    </source>
</evidence>
<dbReference type="Gene3D" id="1.10.8.60">
    <property type="match status" value="1"/>
</dbReference>
<dbReference type="RefSeq" id="WP_135871901.1">
    <property type="nucleotide sequence ID" value="NZ_SRSC01000004.1"/>
</dbReference>
<dbReference type="GO" id="GO:0006355">
    <property type="term" value="P:regulation of DNA-templated transcription"/>
    <property type="evidence" value="ECO:0007669"/>
    <property type="project" value="InterPro"/>
</dbReference>
<keyword evidence="3" id="KW-0805">Transcription regulation</keyword>
<dbReference type="SUPFAM" id="SSF52540">
    <property type="entry name" value="P-loop containing nucleoside triphosphate hydrolases"/>
    <property type="match status" value="1"/>
</dbReference>
<dbReference type="Proteomes" id="UP000306416">
    <property type="component" value="Unassembled WGS sequence"/>
</dbReference>
<dbReference type="GO" id="GO:0043565">
    <property type="term" value="F:sequence-specific DNA binding"/>
    <property type="evidence" value="ECO:0007669"/>
    <property type="project" value="InterPro"/>
</dbReference>
<dbReference type="SMART" id="SM00382">
    <property type="entry name" value="AAA"/>
    <property type="match status" value="1"/>
</dbReference>
<dbReference type="PROSITE" id="PS00688">
    <property type="entry name" value="SIGMA54_INTERACT_3"/>
    <property type="match status" value="1"/>
</dbReference>
<dbReference type="GO" id="GO:0000160">
    <property type="term" value="P:phosphorelay signal transduction system"/>
    <property type="evidence" value="ECO:0007669"/>
    <property type="project" value="InterPro"/>
</dbReference>
<dbReference type="PRINTS" id="PR01590">
    <property type="entry name" value="HTHFIS"/>
</dbReference>
<dbReference type="EMBL" id="SRSC01000004">
    <property type="protein sequence ID" value="TGU70666.1"/>
    <property type="molecule type" value="Genomic_DNA"/>
</dbReference>
<keyword evidence="2" id="KW-0067">ATP-binding</keyword>
<sequence length="456" mass="50597">MTEKKKILVVDDEENLRHMLQVLLKKQGYLVEQAPDGAEALTKAREGNYSFILCDIRMPVMDGKSFLTACTKAGVGATVIMMSAYGTVDDAIECMKLGAYDYISKPFNSDEVALVLKKAEERERLKDENRRLREEVGRGSTFSEIITRNARMSEIMQLVKKLSEHKTTVLIQGESGTGKELIARALHNCGSRRQGPFVAVNCGAIPSSLLESELFGHVRGAFTDASYDKVGLFEEANGGTLFLDEIAELPLPLQVKLLRVLQEGEIRRVGGAAATKVDVRVVSATSRDLVQEVANGKFREDLYFRLNVFALFLPPLRARIEDVPLLVEHFLQKYGTLMGKPGVRPSPEALQALVHYRWPGNVRELENCIERGLVLCEGTALGLAALPEVVREEAGLERSLPELPDSLSIKKGAEALERRLIVRALEQTGGNRTHAARLLEISHRALLYKLKEYDLG</sequence>
<dbReference type="Gene3D" id="3.40.50.300">
    <property type="entry name" value="P-loop containing nucleotide triphosphate hydrolases"/>
    <property type="match status" value="1"/>
</dbReference>
<evidence type="ECO:0000313" key="9">
    <source>
        <dbReference type="EMBL" id="TGU70666.1"/>
    </source>
</evidence>
<dbReference type="PROSITE" id="PS00675">
    <property type="entry name" value="SIGMA54_INTERACT_1"/>
    <property type="match status" value="1"/>
</dbReference>
<evidence type="ECO:0000256" key="4">
    <source>
        <dbReference type="ARBA" id="ARBA00023125"/>
    </source>
</evidence>
<dbReference type="CDD" id="cd00009">
    <property type="entry name" value="AAA"/>
    <property type="match status" value="1"/>
</dbReference>
<proteinExistence type="predicted"/>
<dbReference type="Pfam" id="PF00072">
    <property type="entry name" value="Response_reg"/>
    <property type="match status" value="1"/>
</dbReference>
<name>A0A4S1CCH4_9BACT</name>
<comment type="caution">
    <text evidence="9">The sequence shown here is derived from an EMBL/GenBank/DDBJ whole genome shotgun (WGS) entry which is preliminary data.</text>
</comment>
<dbReference type="InterPro" id="IPR003593">
    <property type="entry name" value="AAA+_ATPase"/>
</dbReference>
<dbReference type="InterPro" id="IPR025944">
    <property type="entry name" value="Sigma_54_int_dom_CS"/>
</dbReference>
<dbReference type="Pfam" id="PF02954">
    <property type="entry name" value="HTH_8"/>
    <property type="match status" value="1"/>
</dbReference>
<evidence type="ECO:0000256" key="5">
    <source>
        <dbReference type="ARBA" id="ARBA00023163"/>
    </source>
</evidence>
<dbReference type="AlphaFoldDB" id="A0A4S1CCH4"/>
<keyword evidence="1" id="KW-0547">Nucleotide-binding</keyword>
<keyword evidence="5" id="KW-0804">Transcription</keyword>
<dbReference type="SUPFAM" id="SSF52172">
    <property type="entry name" value="CheY-like"/>
    <property type="match status" value="1"/>
</dbReference>
<reference evidence="9 10" key="1">
    <citation type="submission" date="2019-04" db="EMBL/GenBank/DDBJ databases">
        <title>Geobacter oryzae sp. nov., ferric-reducing bacteria isolated from paddy soil.</title>
        <authorList>
            <person name="Xu Z."/>
            <person name="Masuda Y."/>
            <person name="Itoh H."/>
            <person name="Senoo K."/>
        </authorList>
    </citation>
    <scope>NUCLEOTIDE SEQUENCE [LARGE SCALE GENOMIC DNA]</scope>
    <source>
        <strain evidence="9 10">Red111</strain>
    </source>
</reference>
<dbReference type="PROSITE" id="PS50045">
    <property type="entry name" value="SIGMA54_INTERACT_4"/>
    <property type="match status" value="1"/>
</dbReference>
<evidence type="ECO:0000313" key="10">
    <source>
        <dbReference type="Proteomes" id="UP000306416"/>
    </source>
</evidence>
<dbReference type="InterPro" id="IPR011006">
    <property type="entry name" value="CheY-like_superfamily"/>
</dbReference>
<keyword evidence="4" id="KW-0238">DNA-binding</keyword>
<dbReference type="SUPFAM" id="SSF46689">
    <property type="entry name" value="Homeodomain-like"/>
    <property type="match status" value="1"/>
</dbReference>
<dbReference type="InterPro" id="IPR058031">
    <property type="entry name" value="AAA_lid_NorR"/>
</dbReference>
<dbReference type="InterPro" id="IPR025943">
    <property type="entry name" value="Sigma_54_int_dom_ATP-bd_2"/>
</dbReference>
<evidence type="ECO:0000259" key="8">
    <source>
        <dbReference type="PROSITE" id="PS50110"/>
    </source>
</evidence>
<dbReference type="PROSITE" id="PS00676">
    <property type="entry name" value="SIGMA54_INTERACT_2"/>
    <property type="match status" value="1"/>
</dbReference>
<protein>
    <submittedName>
        <fullName evidence="9">Sigma-54-dependent Fis family transcriptional regulator</fullName>
    </submittedName>
</protein>
<dbReference type="Pfam" id="PF25601">
    <property type="entry name" value="AAA_lid_14"/>
    <property type="match status" value="1"/>
</dbReference>
<dbReference type="InterPro" id="IPR009057">
    <property type="entry name" value="Homeodomain-like_sf"/>
</dbReference>
<keyword evidence="10" id="KW-1185">Reference proteome</keyword>
<gene>
    <name evidence="9" type="ORF">E4633_16825</name>
</gene>
<dbReference type="PROSITE" id="PS50110">
    <property type="entry name" value="RESPONSE_REGULATORY"/>
    <property type="match status" value="1"/>
</dbReference>
<evidence type="ECO:0000259" key="7">
    <source>
        <dbReference type="PROSITE" id="PS50045"/>
    </source>
</evidence>
<dbReference type="Pfam" id="PF00158">
    <property type="entry name" value="Sigma54_activat"/>
    <property type="match status" value="1"/>
</dbReference>
<evidence type="ECO:0000256" key="6">
    <source>
        <dbReference type="PROSITE-ProRule" id="PRU00169"/>
    </source>
</evidence>
<feature type="domain" description="Sigma-54 factor interaction" evidence="7">
    <location>
        <begin position="145"/>
        <end position="374"/>
    </location>
</feature>
<dbReference type="SMART" id="SM00448">
    <property type="entry name" value="REC"/>
    <property type="match status" value="1"/>
</dbReference>
<dbReference type="FunFam" id="3.40.50.300:FF:000006">
    <property type="entry name" value="DNA-binding transcriptional regulator NtrC"/>
    <property type="match status" value="1"/>
</dbReference>
<dbReference type="GO" id="GO:0005524">
    <property type="term" value="F:ATP binding"/>
    <property type="evidence" value="ECO:0007669"/>
    <property type="project" value="UniProtKB-KW"/>
</dbReference>
<dbReference type="InterPro" id="IPR001789">
    <property type="entry name" value="Sig_transdc_resp-reg_receiver"/>
</dbReference>
<dbReference type="InterPro" id="IPR002078">
    <property type="entry name" value="Sigma_54_int"/>
</dbReference>
<dbReference type="InterPro" id="IPR025662">
    <property type="entry name" value="Sigma_54_int_dom_ATP-bd_1"/>
</dbReference>
<dbReference type="Gene3D" id="1.10.10.60">
    <property type="entry name" value="Homeodomain-like"/>
    <property type="match status" value="1"/>
</dbReference>
<dbReference type="PANTHER" id="PTHR32071">
    <property type="entry name" value="TRANSCRIPTIONAL REGULATORY PROTEIN"/>
    <property type="match status" value="1"/>
</dbReference>
<evidence type="ECO:0000256" key="1">
    <source>
        <dbReference type="ARBA" id="ARBA00022741"/>
    </source>
</evidence>
<feature type="domain" description="Response regulatory" evidence="8">
    <location>
        <begin position="6"/>
        <end position="120"/>
    </location>
</feature>
<keyword evidence="6" id="KW-0597">Phosphoprotein</keyword>
<evidence type="ECO:0000256" key="2">
    <source>
        <dbReference type="ARBA" id="ARBA00022840"/>
    </source>
</evidence>
<accession>A0A4S1CCH4</accession>
<feature type="modified residue" description="4-aspartylphosphate" evidence="6">
    <location>
        <position position="55"/>
    </location>
</feature>
<dbReference type="InterPro" id="IPR002197">
    <property type="entry name" value="HTH_Fis"/>
</dbReference>
<dbReference type="InterPro" id="IPR027417">
    <property type="entry name" value="P-loop_NTPase"/>
</dbReference>
<dbReference type="Gene3D" id="3.40.50.2300">
    <property type="match status" value="1"/>
</dbReference>
<organism evidence="9 10">
    <name type="scientific">Geomonas terrae</name>
    <dbReference type="NCBI Taxonomy" id="2562681"/>
    <lineage>
        <taxon>Bacteria</taxon>
        <taxon>Pseudomonadati</taxon>
        <taxon>Thermodesulfobacteriota</taxon>
        <taxon>Desulfuromonadia</taxon>
        <taxon>Geobacterales</taxon>
        <taxon>Geobacteraceae</taxon>
        <taxon>Geomonas</taxon>
    </lineage>
</organism>